<dbReference type="GO" id="GO:0003723">
    <property type="term" value="F:RNA binding"/>
    <property type="evidence" value="ECO:0007669"/>
    <property type="project" value="UniProtKB-KW"/>
</dbReference>
<evidence type="ECO:0000313" key="3">
    <source>
        <dbReference type="EMBL" id="KIM48826.1"/>
    </source>
</evidence>
<dbReference type="EMBL" id="KN831768">
    <property type="protein sequence ID" value="KIM48826.1"/>
    <property type="molecule type" value="Genomic_DNA"/>
</dbReference>
<dbReference type="InterPro" id="IPR057596">
    <property type="entry name" value="RDRP_core"/>
</dbReference>
<comment type="catalytic activity">
    <reaction evidence="1">
        <text>RNA(n) + a ribonucleoside 5'-triphosphate = RNA(n+1) + diphosphate</text>
        <dbReference type="Rhea" id="RHEA:21248"/>
        <dbReference type="Rhea" id="RHEA-COMP:14527"/>
        <dbReference type="Rhea" id="RHEA-COMP:17342"/>
        <dbReference type="ChEBI" id="CHEBI:33019"/>
        <dbReference type="ChEBI" id="CHEBI:61557"/>
        <dbReference type="ChEBI" id="CHEBI:140395"/>
        <dbReference type="EC" id="2.7.7.48"/>
    </reaction>
</comment>
<evidence type="ECO:0000256" key="1">
    <source>
        <dbReference type="RuleBase" id="RU363098"/>
    </source>
</evidence>
<dbReference type="GO" id="GO:0031380">
    <property type="term" value="C:nuclear RNA-directed RNA polymerase complex"/>
    <property type="evidence" value="ECO:0007669"/>
    <property type="project" value="TreeGrafter"/>
</dbReference>
<reference evidence="4" key="2">
    <citation type="submission" date="2015-01" db="EMBL/GenBank/DDBJ databases">
        <title>Evolutionary Origins and Diversification of the Mycorrhizal Mutualists.</title>
        <authorList>
            <consortium name="DOE Joint Genome Institute"/>
            <consortium name="Mycorrhizal Genomics Consortium"/>
            <person name="Kohler A."/>
            <person name="Kuo A."/>
            <person name="Nagy L.G."/>
            <person name="Floudas D."/>
            <person name="Copeland A."/>
            <person name="Barry K.W."/>
            <person name="Cichocki N."/>
            <person name="Veneault-Fourrey C."/>
            <person name="LaButti K."/>
            <person name="Lindquist E.A."/>
            <person name="Lipzen A."/>
            <person name="Lundell T."/>
            <person name="Morin E."/>
            <person name="Murat C."/>
            <person name="Riley R."/>
            <person name="Ohm R."/>
            <person name="Sun H."/>
            <person name="Tunlid A."/>
            <person name="Henrissat B."/>
            <person name="Grigoriev I.V."/>
            <person name="Hibbett D.S."/>
            <person name="Martin F."/>
        </authorList>
    </citation>
    <scope>NUCLEOTIDE SEQUENCE [LARGE SCALE GENOMIC DNA]</scope>
    <source>
        <strain evidence="4">h7</strain>
    </source>
</reference>
<dbReference type="PANTHER" id="PTHR23079:SF55">
    <property type="entry name" value="RNA-DIRECTED RNA POLYMERASE"/>
    <property type="match status" value="1"/>
</dbReference>
<dbReference type="Pfam" id="PF05183">
    <property type="entry name" value="RdRP"/>
    <property type="match status" value="1"/>
</dbReference>
<keyword evidence="1" id="KW-0808">Transferase</keyword>
<comment type="similarity">
    <text evidence="1">Belongs to the RdRP family.</text>
</comment>
<keyword evidence="1" id="KW-0696">RNA-directed RNA polymerase</keyword>
<protein>
    <recommendedName>
        <fullName evidence="1">RNA-dependent RNA polymerase</fullName>
        <ecNumber evidence="1">2.7.7.48</ecNumber>
    </recommendedName>
</protein>
<keyword evidence="1" id="KW-0694">RNA-binding</keyword>
<dbReference type="AlphaFoldDB" id="A0A0C3CYB2"/>
<dbReference type="OrthoDB" id="6513042at2759"/>
<keyword evidence="4" id="KW-1185">Reference proteome</keyword>
<dbReference type="STRING" id="686832.A0A0C3CYB2"/>
<keyword evidence="1" id="KW-0548">Nucleotidyltransferase</keyword>
<organism evidence="3 4">
    <name type="scientific">Hebeloma cylindrosporum</name>
    <dbReference type="NCBI Taxonomy" id="76867"/>
    <lineage>
        <taxon>Eukaryota</taxon>
        <taxon>Fungi</taxon>
        <taxon>Dikarya</taxon>
        <taxon>Basidiomycota</taxon>
        <taxon>Agaricomycotina</taxon>
        <taxon>Agaricomycetes</taxon>
        <taxon>Agaricomycetidae</taxon>
        <taxon>Agaricales</taxon>
        <taxon>Agaricineae</taxon>
        <taxon>Hymenogastraceae</taxon>
        <taxon>Hebeloma</taxon>
    </lineage>
</organism>
<dbReference type="EC" id="2.7.7.48" evidence="1"/>
<evidence type="ECO:0000313" key="4">
    <source>
        <dbReference type="Proteomes" id="UP000053424"/>
    </source>
</evidence>
<name>A0A0C3CYB2_HEBCY</name>
<accession>A0A0C3CYB2</accession>
<dbReference type="PANTHER" id="PTHR23079">
    <property type="entry name" value="RNA-DEPENDENT RNA POLYMERASE"/>
    <property type="match status" value="1"/>
</dbReference>
<dbReference type="InterPro" id="IPR007855">
    <property type="entry name" value="RDRP"/>
</dbReference>
<gene>
    <name evidence="3" type="ORF">M413DRAFT_437999</name>
</gene>
<dbReference type="Proteomes" id="UP000053424">
    <property type="component" value="Unassembled WGS sequence"/>
</dbReference>
<dbReference type="GO" id="GO:0030422">
    <property type="term" value="P:siRNA processing"/>
    <property type="evidence" value="ECO:0007669"/>
    <property type="project" value="TreeGrafter"/>
</dbReference>
<dbReference type="GO" id="GO:0003968">
    <property type="term" value="F:RNA-directed RNA polymerase activity"/>
    <property type="evidence" value="ECO:0007669"/>
    <property type="project" value="UniProtKB-KW"/>
</dbReference>
<sequence>MDLCIRYIPHEVNTWTVTRAIASVLHSEDFAPIVEGRLINFRVKLNPNPAGGIRNDGTGLLTLPTEAVGIKFLAYIFKDPIRINKKKLSFKKADRPPPEGLALTLKKTPYVNPDIEEASDEKVSLLDTQLRVTAVQFGIFFQRDYEETPLRPRTFSVEWESKYDSDSRGRGQLSFDYDRKLIRITLENELTEDEGYTLIINFASIQKIGTGYDGPAYICFDTLVPPMIERFQIHRPMTGRRDVDFRKFKQRVGFLSPTHAPVAPYARHLRVVLFNNPYDDVVGKFRSMCLIAGLSNTMVFICRPPLVIEALRLGFFSPKRIYDLHKTLSGFDWPVAFQLESLLHNGLLNTDDMDLLIPRVRELSRKHARQGAEYAGDLLRRYNEALQLRPAAESPLKCYHHILATFEFTPPASKTFRCHHVTFTPTRMLLEGPYSSQSNRVIRQYRGYEEHFLRVDFRDEDRLQYRWDREVDGASFLTERVGKTLKNGFELAGRQFEFLAYSSSALRDHAVWFMNPFDHPKMGWVNAESIRSSLGNFEGTKLSRQPSKFAARLAQAFTATDPSVDIRKNEWDIMPDLGKDPYLFTDGVGTISKALGDRIWAVLCKDKRNPGYTIQPSAYQIRFLGFKGVVAVDEQLDKRADGIQMRLRPSMKKFDVDAEIAPLEIAQAFEAPNTCYLNRPLVMVLEDIGVRKEAFQELQDNAVADAKTIDDSISKFYDVLASHHLGSSYRLREILGRLRDDFNMDLTSNGKTIAMDTPFLRQVRQVAMTDILRDIKHSARIPVPNSYLLVGVADEGPAYVAEGHANVFCLSVGEVYVCVQSPNETKPTWLTGNASISRSPVVHPGDVQRVRAIGKPPDDKLCLFRNLVNVVVLPSIGDRSLASCLGGGDVDGDLFAIIFHDTLMPIYLEPPANYEPLGTLELDRESTVEDICDFIVEYINSDVLGLLSDRFLVIADQSSEGIFDSNCLFLAELCSQAVDYPKQGIAPDLEGDRLPRTLIRCKPDWHAAEVVSPRQTDYYESSRALGHLFRSITLEDPTPIPAEDLPPSYALYDPISVALLEKVQPYLQESAFINHTVEVVKKLFQTYCDELRYICATHTISNTPGVRLLEAEIVVGTILAKCSQKRWRKERIYRMRLHTGTLVLDVQHGLLENPKTDSISELVHGLGLAWNAWDLSLRKRNDFGANSFGLIALNTIFDCLKALNKLSIS</sequence>
<dbReference type="HOGENOM" id="CLU_001366_2_1_1"/>
<feature type="domain" description="RDRP core" evidence="2">
    <location>
        <begin position="423"/>
        <end position="1032"/>
    </location>
</feature>
<evidence type="ECO:0000259" key="2">
    <source>
        <dbReference type="Pfam" id="PF05183"/>
    </source>
</evidence>
<reference evidence="3 4" key="1">
    <citation type="submission" date="2014-04" db="EMBL/GenBank/DDBJ databases">
        <authorList>
            <consortium name="DOE Joint Genome Institute"/>
            <person name="Kuo A."/>
            <person name="Gay G."/>
            <person name="Dore J."/>
            <person name="Kohler A."/>
            <person name="Nagy L.G."/>
            <person name="Floudas D."/>
            <person name="Copeland A."/>
            <person name="Barry K.W."/>
            <person name="Cichocki N."/>
            <person name="Veneault-Fourrey C."/>
            <person name="LaButti K."/>
            <person name="Lindquist E.A."/>
            <person name="Lipzen A."/>
            <person name="Lundell T."/>
            <person name="Morin E."/>
            <person name="Murat C."/>
            <person name="Sun H."/>
            <person name="Tunlid A."/>
            <person name="Henrissat B."/>
            <person name="Grigoriev I.V."/>
            <person name="Hibbett D.S."/>
            <person name="Martin F."/>
            <person name="Nordberg H.P."/>
            <person name="Cantor M.N."/>
            <person name="Hua S.X."/>
        </authorList>
    </citation>
    <scope>NUCLEOTIDE SEQUENCE [LARGE SCALE GENOMIC DNA]</scope>
    <source>
        <strain evidence="4">h7</strain>
    </source>
</reference>
<proteinExistence type="inferred from homology"/>